<dbReference type="AlphaFoldDB" id="A0AAV0W572"/>
<evidence type="ECO:0000313" key="2">
    <source>
        <dbReference type="EMBL" id="CAI6350905.1"/>
    </source>
</evidence>
<comment type="caution">
    <text evidence="2">The sequence shown here is derived from an EMBL/GenBank/DDBJ whole genome shotgun (WGS) entry which is preliminary data.</text>
</comment>
<gene>
    <name evidence="2" type="ORF">MEUPH1_LOCUS7312</name>
</gene>
<feature type="region of interest" description="Disordered" evidence="1">
    <location>
        <begin position="125"/>
        <end position="171"/>
    </location>
</feature>
<organism evidence="2 3">
    <name type="scientific">Macrosiphum euphorbiae</name>
    <name type="common">potato aphid</name>
    <dbReference type="NCBI Taxonomy" id="13131"/>
    <lineage>
        <taxon>Eukaryota</taxon>
        <taxon>Metazoa</taxon>
        <taxon>Ecdysozoa</taxon>
        <taxon>Arthropoda</taxon>
        <taxon>Hexapoda</taxon>
        <taxon>Insecta</taxon>
        <taxon>Pterygota</taxon>
        <taxon>Neoptera</taxon>
        <taxon>Paraneoptera</taxon>
        <taxon>Hemiptera</taxon>
        <taxon>Sternorrhyncha</taxon>
        <taxon>Aphidomorpha</taxon>
        <taxon>Aphidoidea</taxon>
        <taxon>Aphididae</taxon>
        <taxon>Macrosiphini</taxon>
        <taxon>Macrosiphum</taxon>
    </lineage>
</organism>
<reference evidence="2 3" key="1">
    <citation type="submission" date="2023-01" db="EMBL/GenBank/DDBJ databases">
        <authorList>
            <person name="Whitehead M."/>
        </authorList>
    </citation>
    <scope>NUCLEOTIDE SEQUENCE [LARGE SCALE GENOMIC DNA]</scope>
</reference>
<protein>
    <submittedName>
        <fullName evidence="2">Uncharacterized protein</fullName>
    </submittedName>
</protein>
<sequence length="171" mass="20343">MHYTCNVACSRLSGRAKKWSYTLGSIVLFNHFVERFRRHFWCPIKQEKVRQEFYRPHYHQDTSSLQEHTIDWINKVRYLYPPIPETEKIERLLSHYPRSISNTIRNLRLQTVDELVNEISYYEYTPKPMNNNQNNQLSINSATNRDGNEVSNANNSSQDNGNMNDNSRYHG</sequence>
<proteinExistence type="predicted"/>
<evidence type="ECO:0000313" key="3">
    <source>
        <dbReference type="Proteomes" id="UP001160148"/>
    </source>
</evidence>
<feature type="compositionally biased region" description="Polar residues" evidence="1">
    <location>
        <begin position="137"/>
        <end position="171"/>
    </location>
</feature>
<dbReference type="Proteomes" id="UP001160148">
    <property type="component" value="Unassembled WGS sequence"/>
</dbReference>
<accession>A0AAV0W572</accession>
<evidence type="ECO:0000256" key="1">
    <source>
        <dbReference type="SAM" id="MobiDB-lite"/>
    </source>
</evidence>
<keyword evidence="3" id="KW-1185">Reference proteome</keyword>
<name>A0AAV0W572_9HEMI</name>
<dbReference type="EMBL" id="CARXXK010000001">
    <property type="protein sequence ID" value="CAI6350905.1"/>
    <property type="molecule type" value="Genomic_DNA"/>
</dbReference>